<name>A0A7Z2ZMZ1_9BACL</name>
<dbReference type="KEGG" id="cheb:HH215_23500"/>
<protein>
    <submittedName>
        <fullName evidence="2">Uncharacterized protein</fullName>
    </submittedName>
</protein>
<keyword evidence="3" id="KW-1185">Reference proteome</keyword>
<evidence type="ECO:0000313" key="2">
    <source>
        <dbReference type="EMBL" id="QJD85851.1"/>
    </source>
</evidence>
<evidence type="ECO:0000313" key="3">
    <source>
        <dbReference type="Proteomes" id="UP000502248"/>
    </source>
</evidence>
<dbReference type="Proteomes" id="UP000502248">
    <property type="component" value="Chromosome"/>
</dbReference>
<gene>
    <name evidence="2" type="ORF">HH215_23500</name>
</gene>
<dbReference type="EMBL" id="CP051680">
    <property type="protein sequence ID" value="QJD85851.1"/>
    <property type="molecule type" value="Genomic_DNA"/>
</dbReference>
<feature type="signal peptide" evidence="1">
    <location>
        <begin position="1"/>
        <end position="26"/>
    </location>
</feature>
<dbReference type="RefSeq" id="WP_169282103.1">
    <property type="nucleotide sequence ID" value="NZ_CP051680.1"/>
</dbReference>
<reference evidence="2 3" key="1">
    <citation type="submission" date="2020-04" db="EMBL/GenBank/DDBJ databases">
        <title>Genome sequencing of novel species.</title>
        <authorList>
            <person name="Heo J."/>
            <person name="Kim S.-J."/>
            <person name="Kim J.-S."/>
            <person name="Hong S.-B."/>
            <person name="Kwon S.-W."/>
        </authorList>
    </citation>
    <scope>NUCLEOTIDE SEQUENCE [LARGE SCALE GENOMIC DNA]</scope>
    <source>
        <strain evidence="2 3">MFER-1</strain>
    </source>
</reference>
<feature type="chain" id="PRO_5038733578" evidence="1">
    <location>
        <begin position="27"/>
        <end position="286"/>
    </location>
</feature>
<proteinExistence type="predicted"/>
<organism evidence="2 3">
    <name type="scientific">Cohnella herbarum</name>
    <dbReference type="NCBI Taxonomy" id="2728023"/>
    <lineage>
        <taxon>Bacteria</taxon>
        <taxon>Bacillati</taxon>
        <taxon>Bacillota</taxon>
        <taxon>Bacilli</taxon>
        <taxon>Bacillales</taxon>
        <taxon>Paenibacillaceae</taxon>
        <taxon>Cohnella</taxon>
    </lineage>
</organism>
<dbReference type="AlphaFoldDB" id="A0A7Z2ZMZ1"/>
<evidence type="ECO:0000256" key="1">
    <source>
        <dbReference type="SAM" id="SignalP"/>
    </source>
</evidence>
<sequence length="286" mass="31921">MRKIPKLLLILFIAAMTLPASFAAYAMVSSTSGQSSKATLSPLDSSALDVINADSIVISKQVLDNIKQSDPGNYERNVTLYKKLLIELNVHDKFKQEIERLVAANHKLPNLLIAYEFLYQSYGQISELEPMVVNKESGEKWSVIFYDYAKSRPVFAPRAFDSSYLEQLMQTPNLTTDDIMIADRVSFTIGKPFEEIISDRLKSISWKAANAGLGILYSADKLPRVQITAEQLDKYTASRKLTEDQVAQAFVIANKAGKSADSVIEHIKAGYSEEAILAQAYSEKYE</sequence>
<accession>A0A7Z2ZMZ1</accession>
<keyword evidence="1" id="KW-0732">Signal</keyword>